<organism evidence="2 3">
    <name type="scientific">Chiloscyllium punctatum</name>
    <name type="common">Brownbanded bambooshark</name>
    <name type="synonym">Hemiscyllium punctatum</name>
    <dbReference type="NCBI Taxonomy" id="137246"/>
    <lineage>
        <taxon>Eukaryota</taxon>
        <taxon>Metazoa</taxon>
        <taxon>Chordata</taxon>
        <taxon>Craniata</taxon>
        <taxon>Vertebrata</taxon>
        <taxon>Chondrichthyes</taxon>
        <taxon>Elasmobranchii</taxon>
        <taxon>Galeomorphii</taxon>
        <taxon>Galeoidea</taxon>
        <taxon>Orectolobiformes</taxon>
        <taxon>Hemiscylliidae</taxon>
        <taxon>Chiloscyllium</taxon>
    </lineage>
</organism>
<evidence type="ECO:0000313" key="2">
    <source>
        <dbReference type="EMBL" id="GCC47984.1"/>
    </source>
</evidence>
<feature type="region of interest" description="Disordered" evidence="1">
    <location>
        <begin position="94"/>
        <end position="147"/>
    </location>
</feature>
<gene>
    <name evidence="2" type="ORF">chiPu_0031919</name>
</gene>
<name>A0A401TZB3_CHIPU</name>
<dbReference type="Proteomes" id="UP000287033">
    <property type="component" value="Unassembled WGS sequence"/>
</dbReference>
<proteinExistence type="predicted"/>
<evidence type="ECO:0000313" key="3">
    <source>
        <dbReference type="Proteomes" id="UP000287033"/>
    </source>
</evidence>
<sequence>MLMRRTPIRSRRRFAAVEPFGQHYRGRFLIAERLVERARLGVLPPHQQLQLRHAGGTQPVLGCGHHDAAQALALAGGVDRDVVDPAAMAVMTDHRGRDDRAGVAANQHGRTRSAPCQRDVGSGIVPRPRQAAGLPQRDDASDVCIGD</sequence>
<reference evidence="2 3" key="1">
    <citation type="journal article" date="2018" name="Nat. Ecol. Evol.">
        <title>Shark genomes provide insights into elasmobranch evolution and the origin of vertebrates.</title>
        <authorList>
            <person name="Hara Y"/>
            <person name="Yamaguchi K"/>
            <person name="Onimaru K"/>
            <person name="Kadota M"/>
            <person name="Koyanagi M"/>
            <person name="Keeley SD"/>
            <person name="Tatsumi K"/>
            <person name="Tanaka K"/>
            <person name="Motone F"/>
            <person name="Kageyama Y"/>
            <person name="Nozu R"/>
            <person name="Adachi N"/>
            <person name="Nishimura O"/>
            <person name="Nakagawa R"/>
            <person name="Tanegashima C"/>
            <person name="Kiyatake I"/>
            <person name="Matsumoto R"/>
            <person name="Murakumo K"/>
            <person name="Nishida K"/>
            <person name="Terakita A"/>
            <person name="Kuratani S"/>
            <person name="Sato K"/>
            <person name="Hyodo S Kuraku.S."/>
        </authorList>
    </citation>
    <scope>NUCLEOTIDE SEQUENCE [LARGE SCALE GENOMIC DNA]</scope>
</reference>
<dbReference type="EMBL" id="BEZZ01222282">
    <property type="protein sequence ID" value="GCC47984.1"/>
    <property type="molecule type" value="Genomic_DNA"/>
</dbReference>
<evidence type="ECO:0000256" key="1">
    <source>
        <dbReference type="SAM" id="MobiDB-lite"/>
    </source>
</evidence>
<feature type="non-terminal residue" evidence="2">
    <location>
        <position position="147"/>
    </location>
</feature>
<dbReference type="AlphaFoldDB" id="A0A401TZB3"/>
<keyword evidence="3" id="KW-1185">Reference proteome</keyword>
<comment type="caution">
    <text evidence="2">The sequence shown here is derived from an EMBL/GenBank/DDBJ whole genome shotgun (WGS) entry which is preliminary data.</text>
</comment>
<accession>A0A401TZB3</accession>
<protein>
    <submittedName>
        <fullName evidence="2">Uncharacterized protein</fullName>
    </submittedName>
</protein>